<dbReference type="HOGENOM" id="CLU_042529_12_2_12"/>
<dbReference type="NCBIfam" id="NF001808">
    <property type="entry name" value="PRK00522.1"/>
    <property type="match status" value="1"/>
</dbReference>
<feature type="domain" description="Thioredoxin" evidence="3">
    <location>
        <begin position="18"/>
        <end position="184"/>
    </location>
</feature>
<gene>
    <name evidence="4" type="ORF">L21SP2_2211</name>
</gene>
<dbReference type="InterPro" id="IPR050455">
    <property type="entry name" value="Tpx_Peroxidase_subfamily"/>
</dbReference>
<dbReference type="InterPro" id="IPR013740">
    <property type="entry name" value="Redoxin"/>
</dbReference>
<dbReference type="Gene3D" id="3.40.30.10">
    <property type="entry name" value="Glutaredoxin"/>
    <property type="match status" value="1"/>
</dbReference>
<evidence type="ECO:0000256" key="1">
    <source>
        <dbReference type="ARBA" id="ARBA00023157"/>
    </source>
</evidence>
<dbReference type="EMBL" id="CP006939">
    <property type="protein sequence ID" value="AHC15574.1"/>
    <property type="molecule type" value="Genomic_DNA"/>
</dbReference>
<dbReference type="InterPro" id="IPR013766">
    <property type="entry name" value="Thioredoxin_domain"/>
</dbReference>
<sequence>MNEITFKGKPLSLDGTPLEPGDTAPDFSLIRSDLGECHLSDLKEDYIVLNIVPSLDTPVCAASAREFNRQAHDLDLNCRFLTISRDLPFAQSRFIQREDVHDMELLSDMRFSDFGREYGVLISSGPLKGLLARAVFLLGPESDTSGHDSNADSDSAGRNVLYREMIPEIAWEPDYRRILEVLYRENGDS</sequence>
<dbReference type="CDD" id="cd03014">
    <property type="entry name" value="PRX_Atyp2cys"/>
    <property type="match status" value="1"/>
</dbReference>
<dbReference type="InterPro" id="IPR002065">
    <property type="entry name" value="TPX"/>
</dbReference>
<keyword evidence="5" id="KW-1185">Reference proteome</keyword>
<reference evidence="4 5" key="1">
    <citation type="journal article" date="2015" name="Stand. Genomic Sci.">
        <title>Complete genome sequence and description of Salinispira pacifica gen. nov., sp. nov., a novel spirochaete isolated form a hypersaline microbial mat.</title>
        <authorList>
            <person name="Ben Hania W."/>
            <person name="Joseph M."/>
            <person name="Schumann P."/>
            <person name="Bunk B."/>
            <person name="Fiebig A."/>
            <person name="Sproer C."/>
            <person name="Klenk H.P."/>
            <person name="Fardeau M.L."/>
            <person name="Spring S."/>
        </authorList>
    </citation>
    <scope>NUCLEOTIDE SEQUENCE [LARGE SCALE GENOMIC DNA]</scope>
    <source>
        <strain evidence="4 5">L21-RPul-D2</strain>
    </source>
</reference>
<dbReference type="OrthoDB" id="9781543at2"/>
<evidence type="ECO:0000313" key="5">
    <source>
        <dbReference type="Proteomes" id="UP000018680"/>
    </source>
</evidence>
<keyword evidence="1" id="KW-1015">Disulfide bond</keyword>
<dbReference type="Pfam" id="PF08534">
    <property type="entry name" value="Redoxin"/>
    <property type="match status" value="1"/>
</dbReference>
<accession>V5WJ58</accession>
<proteinExistence type="predicted"/>
<dbReference type="PROSITE" id="PS51352">
    <property type="entry name" value="THIOREDOXIN_2"/>
    <property type="match status" value="1"/>
</dbReference>
<keyword evidence="2" id="KW-0676">Redox-active center</keyword>
<dbReference type="RefSeq" id="WP_024268478.1">
    <property type="nucleotide sequence ID" value="NC_023035.1"/>
</dbReference>
<keyword evidence="4" id="KW-0575">Peroxidase</keyword>
<protein>
    <submittedName>
        <fullName evidence="4">Thiol peroxidase, Tpx-type</fullName>
        <ecNumber evidence="4">1.11.1.15</ecNumber>
    </submittedName>
</protein>
<organism evidence="4 5">
    <name type="scientific">Salinispira pacifica</name>
    <dbReference type="NCBI Taxonomy" id="1307761"/>
    <lineage>
        <taxon>Bacteria</taxon>
        <taxon>Pseudomonadati</taxon>
        <taxon>Spirochaetota</taxon>
        <taxon>Spirochaetia</taxon>
        <taxon>Spirochaetales</taxon>
        <taxon>Spirochaetaceae</taxon>
        <taxon>Salinispira</taxon>
    </lineage>
</organism>
<dbReference type="eggNOG" id="COG2077">
    <property type="taxonomic scope" value="Bacteria"/>
</dbReference>
<dbReference type="STRING" id="1307761.L21SP2_2211"/>
<name>V5WJ58_9SPIO</name>
<dbReference type="SUPFAM" id="SSF52833">
    <property type="entry name" value="Thioredoxin-like"/>
    <property type="match status" value="1"/>
</dbReference>
<dbReference type="Proteomes" id="UP000018680">
    <property type="component" value="Chromosome"/>
</dbReference>
<dbReference type="KEGG" id="slr:L21SP2_2211"/>
<dbReference type="PANTHER" id="PTHR43110:SF1">
    <property type="entry name" value="THIOL PEROXIDASE"/>
    <property type="match status" value="1"/>
</dbReference>
<evidence type="ECO:0000256" key="2">
    <source>
        <dbReference type="ARBA" id="ARBA00023284"/>
    </source>
</evidence>
<keyword evidence="4" id="KW-0560">Oxidoreductase</keyword>
<dbReference type="PATRIC" id="fig|1307761.3.peg.2204"/>
<dbReference type="EC" id="1.11.1.15" evidence="4"/>
<dbReference type="GO" id="GO:0008379">
    <property type="term" value="F:thioredoxin peroxidase activity"/>
    <property type="evidence" value="ECO:0007669"/>
    <property type="project" value="InterPro"/>
</dbReference>
<evidence type="ECO:0000313" key="4">
    <source>
        <dbReference type="EMBL" id="AHC15574.1"/>
    </source>
</evidence>
<dbReference type="InterPro" id="IPR036249">
    <property type="entry name" value="Thioredoxin-like_sf"/>
</dbReference>
<dbReference type="AlphaFoldDB" id="V5WJ58"/>
<evidence type="ECO:0000259" key="3">
    <source>
        <dbReference type="PROSITE" id="PS51352"/>
    </source>
</evidence>
<dbReference type="PANTHER" id="PTHR43110">
    <property type="entry name" value="THIOL PEROXIDASE"/>
    <property type="match status" value="1"/>
</dbReference>